<protein>
    <submittedName>
        <fullName evidence="2">NAD dependent epimerase/dehydratase family protein</fullName>
    </submittedName>
</protein>
<dbReference type="PANTHER" id="PTHR48079:SF9">
    <property type="entry name" value="PUTATIVE-RELATED"/>
    <property type="match status" value="1"/>
</dbReference>
<dbReference type="EMBL" id="CP003137">
    <property type="protein sequence ID" value="AEV95953.1"/>
    <property type="molecule type" value="Genomic_DNA"/>
</dbReference>
<dbReference type="SUPFAM" id="SSF51735">
    <property type="entry name" value="NAD(P)-binding Rossmann-fold domains"/>
    <property type="match status" value="1"/>
</dbReference>
<dbReference type="InterPro" id="IPR001509">
    <property type="entry name" value="Epimerase_deHydtase"/>
</dbReference>
<dbReference type="InterPro" id="IPR036291">
    <property type="entry name" value="NAD(P)-bd_dom_sf"/>
</dbReference>
<dbReference type="InterPro" id="IPR051783">
    <property type="entry name" value="NAD(P)-dependent_oxidoreduct"/>
</dbReference>
<dbReference type="Proteomes" id="UP000005444">
    <property type="component" value="Chromosome"/>
</dbReference>
<dbReference type="Gene3D" id="3.40.50.720">
    <property type="entry name" value="NAD(P)-binding Rossmann-like Domain"/>
    <property type="match status" value="1"/>
</dbReference>
<proteinExistence type="predicted"/>
<dbReference type="GO" id="GO:0004029">
    <property type="term" value="F:aldehyde dehydrogenase (NAD+) activity"/>
    <property type="evidence" value="ECO:0007669"/>
    <property type="project" value="TreeGrafter"/>
</dbReference>
<dbReference type="PATRIC" id="fig|701521.8.peg.1641"/>
<evidence type="ECO:0000313" key="3">
    <source>
        <dbReference type="Proteomes" id="UP000005444"/>
    </source>
</evidence>
<dbReference type="GO" id="GO:0005737">
    <property type="term" value="C:cytoplasm"/>
    <property type="evidence" value="ECO:0007669"/>
    <property type="project" value="TreeGrafter"/>
</dbReference>
<name>G8PBG4_PEDCP</name>
<keyword evidence="3" id="KW-1185">Reference proteome</keyword>
<dbReference type="KEGG" id="pce:PECL_1739"/>
<dbReference type="CDD" id="cd05262">
    <property type="entry name" value="SDR_a7"/>
    <property type="match status" value="1"/>
</dbReference>
<dbReference type="eggNOG" id="COG0451">
    <property type="taxonomic scope" value="Bacteria"/>
</dbReference>
<organism evidence="2 3">
    <name type="scientific">Pediococcus claussenii (strain ATCC BAA-344 / DSM 14800 / JCM 18046 / KCTC 3811 / LMG 21948 / P06)</name>
    <dbReference type="NCBI Taxonomy" id="701521"/>
    <lineage>
        <taxon>Bacteria</taxon>
        <taxon>Bacillati</taxon>
        <taxon>Bacillota</taxon>
        <taxon>Bacilli</taxon>
        <taxon>Lactobacillales</taxon>
        <taxon>Lactobacillaceae</taxon>
        <taxon>Pediococcus</taxon>
    </lineage>
</organism>
<evidence type="ECO:0000259" key="1">
    <source>
        <dbReference type="Pfam" id="PF01370"/>
    </source>
</evidence>
<feature type="domain" description="NAD-dependent epimerase/dehydratase" evidence="1">
    <location>
        <begin position="3"/>
        <end position="217"/>
    </location>
</feature>
<dbReference type="Pfam" id="PF01370">
    <property type="entry name" value="Epimerase"/>
    <property type="match status" value="1"/>
</dbReference>
<sequence>MKIFVTGATGFIGTAVVAELLNRGHQVIGLARSDRSEEKLRNMGANVLRGSLEDLDVLAAGAKESDGVIHLAFTNNFNDFEGAVKLDVAAITAMNEALIGSNKPFVNTSGTLMAANLGHIADENTPSNDPMGRAVSTQKSLSYSNQGVRATAVRLSPTVHDETRQGFGTILSGIAALNKKAAYIGEGNNVWPSVHKLDAAKLFVDALEKGQAGSTYNAVAEEGISLKAIATKIGSLLEVPVVSLKAEDAVPYAGPFFGNALQIDNPTSSVLTKKELGWNPTHPTLLDDLSTFLSDSANVALLIEQMKQSQN</sequence>
<dbReference type="AlphaFoldDB" id="G8PBG4"/>
<accession>G8PBG4</accession>
<evidence type="ECO:0000313" key="2">
    <source>
        <dbReference type="EMBL" id="AEV95953.1"/>
    </source>
</evidence>
<dbReference type="HOGENOM" id="CLU_007383_12_3_9"/>
<dbReference type="RefSeq" id="WP_014216147.1">
    <property type="nucleotide sequence ID" value="NC_016605.1"/>
</dbReference>
<dbReference type="STRING" id="701521.PECL_1739"/>
<gene>
    <name evidence="2" type="ordered locus">PECL_1739</name>
</gene>
<dbReference type="PANTHER" id="PTHR48079">
    <property type="entry name" value="PROTEIN YEEZ"/>
    <property type="match status" value="1"/>
</dbReference>
<reference evidence="2 3" key="1">
    <citation type="journal article" date="2012" name="J. Bacteriol.">
        <title>Complete Genome Sequence of the Beer Spoilage Organism Pediococcus claussenii ATCC BAA-344T.</title>
        <authorList>
            <person name="Pittet V."/>
            <person name="Abegunde T."/>
            <person name="Marfleet T."/>
            <person name="Haakensen M."/>
            <person name="Morrow K."/>
            <person name="Jayaprakash T."/>
            <person name="Schroeder K."/>
            <person name="Trost B."/>
            <person name="Byrns S."/>
            <person name="Bergsveinson J."/>
            <person name="Kusalik A."/>
            <person name="Ziola B."/>
        </authorList>
    </citation>
    <scope>NUCLEOTIDE SEQUENCE [LARGE SCALE GENOMIC DNA]</scope>
    <source>
        <strain evidence="2 3">ATCC BAA-344</strain>
    </source>
</reference>